<evidence type="ECO:0000313" key="8">
    <source>
        <dbReference type="EMBL" id="PXX98068.1"/>
    </source>
</evidence>
<dbReference type="InterPro" id="IPR016032">
    <property type="entry name" value="Sig_transdc_resp-reg_C-effctor"/>
</dbReference>
<dbReference type="SUPFAM" id="SSF46894">
    <property type="entry name" value="C-terminal effector domain of the bipartite response regulators"/>
    <property type="match status" value="1"/>
</dbReference>
<name>A0A2V3ZTK0_9BACT</name>
<dbReference type="PANTHER" id="PTHR48111:SF40">
    <property type="entry name" value="PHOSPHATE REGULON TRANSCRIPTIONAL REGULATORY PROTEIN PHOB"/>
    <property type="match status" value="1"/>
</dbReference>
<dbReference type="AlphaFoldDB" id="A0A2V3ZTK0"/>
<dbReference type="PROSITE" id="PS50110">
    <property type="entry name" value="RESPONSE_REGULATORY"/>
    <property type="match status" value="1"/>
</dbReference>
<dbReference type="EMBL" id="QFLI01000008">
    <property type="protein sequence ID" value="PXX98068.1"/>
    <property type="molecule type" value="Genomic_DNA"/>
</dbReference>
<dbReference type="InterPro" id="IPR036388">
    <property type="entry name" value="WH-like_DNA-bd_sf"/>
</dbReference>
<dbReference type="GO" id="GO:0000156">
    <property type="term" value="F:phosphorelay response regulator activity"/>
    <property type="evidence" value="ECO:0007669"/>
    <property type="project" value="TreeGrafter"/>
</dbReference>
<dbReference type="CDD" id="cd17574">
    <property type="entry name" value="REC_OmpR"/>
    <property type="match status" value="1"/>
</dbReference>
<evidence type="ECO:0000256" key="4">
    <source>
        <dbReference type="PROSITE-ProRule" id="PRU00169"/>
    </source>
</evidence>
<dbReference type="Gene3D" id="3.40.50.2300">
    <property type="match status" value="1"/>
</dbReference>
<dbReference type="GO" id="GO:0000976">
    <property type="term" value="F:transcription cis-regulatory region binding"/>
    <property type="evidence" value="ECO:0007669"/>
    <property type="project" value="TreeGrafter"/>
</dbReference>
<dbReference type="PANTHER" id="PTHR48111">
    <property type="entry name" value="REGULATOR OF RPOS"/>
    <property type="match status" value="1"/>
</dbReference>
<keyword evidence="2" id="KW-0902">Two-component regulatory system</keyword>
<dbReference type="SUPFAM" id="SSF52172">
    <property type="entry name" value="CheY-like"/>
    <property type="match status" value="1"/>
</dbReference>
<reference evidence="8 9" key="1">
    <citation type="submission" date="2018-05" db="EMBL/GenBank/DDBJ databases">
        <title>Marinifilum breve JC075T sp. nov., a marine bacterium isolated from Yongle Blue Hole in the South China Sea.</title>
        <authorList>
            <person name="Fu T."/>
        </authorList>
    </citation>
    <scope>NUCLEOTIDE SEQUENCE [LARGE SCALE GENOMIC DNA]</scope>
    <source>
        <strain evidence="8 9">JC075</strain>
    </source>
</reference>
<dbReference type="SMART" id="SM00448">
    <property type="entry name" value="REC"/>
    <property type="match status" value="1"/>
</dbReference>
<comment type="caution">
    <text evidence="8">The sequence shown here is derived from an EMBL/GenBank/DDBJ whole genome shotgun (WGS) entry which is preliminary data.</text>
</comment>
<dbReference type="InterPro" id="IPR011006">
    <property type="entry name" value="CheY-like_superfamily"/>
</dbReference>
<organism evidence="8 9">
    <name type="scientific">Marinifilum breve</name>
    <dbReference type="NCBI Taxonomy" id="2184082"/>
    <lineage>
        <taxon>Bacteria</taxon>
        <taxon>Pseudomonadati</taxon>
        <taxon>Bacteroidota</taxon>
        <taxon>Bacteroidia</taxon>
        <taxon>Marinilabiliales</taxon>
        <taxon>Marinifilaceae</taxon>
    </lineage>
</organism>
<evidence type="ECO:0000313" key="9">
    <source>
        <dbReference type="Proteomes" id="UP000248079"/>
    </source>
</evidence>
<dbReference type="PROSITE" id="PS51755">
    <property type="entry name" value="OMPR_PHOB"/>
    <property type="match status" value="1"/>
</dbReference>
<keyword evidence="1 4" id="KW-0597">Phosphoprotein</keyword>
<dbReference type="CDD" id="cd00383">
    <property type="entry name" value="trans_reg_C"/>
    <property type="match status" value="1"/>
</dbReference>
<dbReference type="InterPro" id="IPR001789">
    <property type="entry name" value="Sig_transdc_resp-reg_receiver"/>
</dbReference>
<dbReference type="Pfam" id="PF00486">
    <property type="entry name" value="Trans_reg_C"/>
    <property type="match status" value="1"/>
</dbReference>
<evidence type="ECO:0000259" key="6">
    <source>
        <dbReference type="PROSITE" id="PS50110"/>
    </source>
</evidence>
<dbReference type="GO" id="GO:0006355">
    <property type="term" value="P:regulation of DNA-templated transcription"/>
    <property type="evidence" value="ECO:0007669"/>
    <property type="project" value="InterPro"/>
</dbReference>
<dbReference type="GO" id="GO:0032993">
    <property type="term" value="C:protein-DNA complex"/>
    <property type="evidence" value="ECO:0007669"/>
    <property type="project" value="TreeGrafter"/>
</dbReference>
<dbReference type="Gene3D" id="6.10.250.690">
    <property type="match status" value="1"/>
</dbReference>
<proteinExistence type="predicted"/>
<sequence length="237" mass="27582">MNKTKILYVEDEPNLGQIVYDSLILKGFDIIWETDGAQVMSKFHDFTPDICVLDIMLPNVDGYQLCEHIRSKFPTLPIIFLTAKTETPDLVKGFEAGGTDYIRKPFSIEELVIRIDNQLKLHGIGENKEITKEQKIELDEIKLGTYTYFPKRYELITPSKTINLSNREGELLKKLTEMGSKVVERKDILMQVWGDDSFFNSRNLDVYIKKLRNYFNEDENIEIQTLRGRGYLFLVKL</sequence>
<evidence type="ECO:0000256" key="2">
    <source>
        <dbReference type="ARBA" id="ARBA00023012"/>
    </source>
</evidence>
<dbReference type="Proteomes" id="UP000248079">
    <property type="component" value="Unassembled WGS sequence"/>
</dbReference>
<dbReference type="InterPro" id="IPR001867">
    <property type="entry name" value="OmpR/PhoB-type_DNA-bd"/>
</dbReference>
<dbReference type="Gene3D" id="1.10.10.10">
    <property type="entry name" value="Winged helix-like DNA-binding domain superfamily/Winged helix DNA-binding domain"/>
    <property type="match status" value="1"/>
</dbReference>
<dbReference type="SMART" id="SM00862">
    <property type="entry name" value="Trans_reg_C"/>
    <property type="match status" value="1"/>
</dbReference>
<dbReference type="OrthoDB" id="9790442at2"/>
<feature type="modified residue" description="4-aspartylphosphate" evidence="4">
    <location>
        <position position="54"/>
    </location>
</feature>
<evidence type="ECO:0000256" key="5">
    <source>
        <dbReference type="PROSITE-ProRule" id="PRU01091"/>
    </source>
</evidence>
<dbReference type="GO" id="GO:0005829">
    <property type="term" value="C:cytosol"/>
    <property type="evidence" value="ECO:0007669"/>
    <property type="project" value="TreeGrafter"/>
</dbReference>
<keyword evidence="3 5" id="KW-0238">DNA-binding</keyword>
<dbReference type="RefSeq" id="WP_110361998.1">
    <property type="nucleotide sequence ID" value="NZ_QFLI01000008.1"/>
</dbReference>
<accession>A0A2V3ZTK0</accession>
<evidence type="ECO:0000256" key="1">
    <source>
        <dbReference type="ARBA" id="ARBA00022553"/>
    </source>
</evidence>
<feature type="DNA-binding region" description="OmpR/PhoB-type" evidence="5">
    <location>
        <begin position="138"/>
        <end position="235"/>
    </location>
</feature>
<protein>
    <submittedName>
        <fullName evidence="8">DNA-binding response regulator</fullName>
    </submittedName>
</protein>
<dbReference type="Pfam" id="PF00072">
    <property type="entry name" value="Response_reg"/>
    <property type="match status" value="1"/>
</dbReference>
<gene>
    <name evidence="8" type="ORF">DF185_17215</name>
</gene>
<evidence type="ECO:0000259" key="7">
    <source>
        <dbReference type="PROSITE" id="PS51755"/>
    </source>
</evidence>
<dbReference type="InterPro" id="IPR039420">
    <property type="entry name" value="WalR-like"/>
</dbReference>
<feature type="domain" description="OmpR/PhoB-type" evidence="7">
    <location>
        <begin position="138"/>
        <end position="235"/>
    </location>
</feature>
<keyword evidence="9" id="KW-1185">Reference proteome</keyword>
<evidence type="ECO:0000256" key="3">
    <source>
        <dbReference type="ARBA" id="ARBA00023125"/>
    </source>
</evidence>
<feature type="domain" description="Response regulatory" evidence="6">
    <location>
        <begin position="5"/>
        <end position="119"/>
    </location>
</feature>